<organism evidence="1 2">
    <name type="scientific">Kutzneria albida DSM 43870</name>
    <dbReference type="NCBI Taxonomy" id="1449976"/>
    <lineage>
        <taxon>Bacteria</taxon>
        <taxon>Bacillati</taxon>
        <taxon>Actinomycetota</taxon>
        <taxon>Actinomycetes</taxon>
        <taxon>Pseudonocardiales</taxon>
        <taxon>Pseudonocardiaceae</taxon>
        <taxon>Kutzneria</taxon>
    </lineage>
</organism>
<reference evidence="1 2" key="1">
    <citation type="journal article" date="2014" name="BMC Genomics">
        <title>Complete genome sequence of producer of the glycopeptide antibiotic Aculeximycin Kutzneria albida DSM 43870T, a representative of minor genus of Pseudonocardiaceae.</title>
        <authorList>
            <person name="Rebets Y."/>
            <person name="Tokovenko B."/>
            <person name="Lushchyk I."/>
            <person name="Ruckert C."/>
            <person name="Zaburannyi N."/>
            <person name="Bechthold A."/>
            <person name="Kalinowski J."/>
            <person name="Luzhetskyy A."/>
        </authorList>
    </citation>
    <scope>NUCLEOTIDE SEQUENCE [LARGE SCALE GENOMIC DNA]</scope>
    <source>
        <strain evidence="1">DSM 43870</strain>
    </source>
</reference>
<keyword evidence="2" id="KW-1185">Reference proteome</keyword>
<name>W5WCI7_9PSEU</name>
<gene>
    <name evidence="1" type="ORF">KALB_5506</name>
</gene>
<protein>
    <submittedName>
        <fullName evidence="1">Uncharacterized protein</fullName>
    </submittedName>
</protein>
<dbReference type="eggNOG" id="COG2801">
    <property type="taxonomic scope" value="Bacteria"/>
</dbReference>
<dbReference type="AlphaFoldDB" id="W5WCI7"/>
<evidence type="ECO:0000313" key="1">
    <source>
        <dbReference type="EMBL" id="AHH98868.1"/>
    </source>
</evidence>
<accession>W5WCI7</accession>
<dbReference type="KEGG" id="kal:KALB_5506"/>
<proteinExistence type="predicted"/>
<evidence type="ECO:0000313" key="2">
    <source>
        <dbReference type="Proteomes" id="UP000019225"/>
    </source>
</evidence>
<dbReference type="RefSeq" id="WP_025358816.1">
    <property type="nucleotide sequence ID" value="NZ_CP007155.1"/>
</dbReference>
<dbReference type="HOGENOM" id="CLU_2423113_0_0_11"/>
<sequence>MAVAQQARNLTMDLGARMNSFRFLKRDRDTKFTAGLKIVKTSPRTARANCYANKFVRHFNDHQPPNHDLAIVIPLDAPITRRKFLGAVINK</sequence>
<dbReference type="Proteomes" id="UP000019225">
    <property type="component" value="Chromosome"/>
</dbReference>
<dbReference type="EMBL" id="CP007155">
    <property type="protein sequence ID" value="AHH98868.1"/>
    <property type="molecule type" value="Genomic_DNA"/>
</dbReference>